<dbReference type="InterPro" id="IPR001278">
    <property type="entry name" value="Arg-tRNA-ligase"/>
</dbReference>
<dbReference type="Gene3D" id="3.30.1360.70">
    <property type="entry name" value="Arginyl tRNA synthetase N-terminal domain"/>
    <property type="match status" value="1"/>
</dbReference>
<dbReference type="NCBIfam" id="TIGR00456">
    <property type="entry name" value="argS"/>
    <property type="match status" value="1"/>
</dbReference>
<dbReference type="PRINTS" id="PR01038">
    <property type="entry name" value="TRNASYNTHARG"/>
</dbReference>
<name>C6XRB0_HIRBI</name>
<sequence length="610" mass="67052">MTDIANILSGAVGDIFEGLGLDRKLGQVRRADRPDLADFQCNGAMAAAKAAKRNPREIAGEVAPKIEALELVESVDVAGPGFLNITVSAAALEGRTTEILADGKAGGGSVETPRNVMIDFGGWNVAKPMHIGHLRSTIIGDSLQRLFRFLGDDVTSDVHLGDWGLQMGLLIVGVSEEQPDLPYFDDNFEGEYPEESPVSMDDLERLYPLYAGKMKAENTVETIEDGKTVYKKVPNPEYREDVRALAQTATAELQAGRRGYRALWKQFCAVTQIGLERECGDLGVQFDLWKGESDANVLLPEIVEDLKSRKVAVESDGAWVIYVERESDKKDMPPFMLLNSQGAVGYHATDMGTILDRKRTNKPDLTLYVVDARQALHFEQVFRAAEIAGYEKEASLEHIGFGTMNGKDGKPFKTREGGVLKLHDFIQQAKDKARERLEETGMGADFSAEERADIADKVALAAIKFADLSNVRTKNYVFDLDQFVAFEGKTGPYLLYAAVRVKSLMRRAKEEGIVAGAMKIELKEERVLALQLDAFEGALKLAYANRTPHGICDHVYNLAQAFSSFWTNAPILKAGVPDDVKASRLALAQATLKQLETGLSLIGIETPERM</sequence>
<gene>
    <name evidence="8" type="primary">argS</name>
    <name evidence="12" type="ordered locus">Hbal_1048</name>
</gene>
<dbReference type="STRING" id="582402.Hbal_1048"/>
<dbReference type="InterPro" id="IPR035684">
    <property type="entry name" value="ArgRS_core"/>
</dbReference>
<comment type="similarity">
    <text evidence="1 8 9">Belongs to the class-I aminoacyl-tRNA synthetase family.</text>
</comment>
<dbReference type="HAMAP" id="MF_00123">
    <property type="entry name" value="Arg_tRNA_synth"/>
    <property type="match status" value="1"/>
</dbReference>
<feature type="domain" description="Arginyl tRNA synthetase N-terminal" evidence="11">
    <location>
        <begin position="2"/>
        <end position="87"/>
    </location>
</feature>
<evidence type="ECO:0000313" key="12">
    <source>
        <dbReference type="EMBL" id="ACT58742.1"/>
    </source>
</evidence>
<evidence type="ECO:0000256" key="9">
    <source>
        <dbReference type="RuleBase" id="RU363038"/>
    </source>
</evidence>
<dbReference type="Pfam" id="PF00750">
    <property type="entry name" value="tRNA-synt_1d"/>
    <property type="match status" value="2"/>
</dbReference>
<evidence type="ECO:0000256" key="4">
    <source>
        <dbReference type="ARBA" id="ARBA00022840"/>
    </source>
</evidence>
<dbReference type="InterPro" id="IPR009080">
    <property type="entry name" value="tRNAsynth_Ia_anticodon-bd"/>
</dbReference>
<dbReference type="GO" id="GO:0006420">
    <property type="term" value="P:arginyl-tRNA aminoacylation"/>
    <property type="evidence" value="ECO:0007669"/>
    <property type="project" value="UniProtKB-UniRule"/>
</dbReference>
<dbReference type="EC" id="6.1.1.19" evidence="8"/>
<evidence type="ECO:0000259" key="11">
    <source>
        <dbReference type="SMART" id="SM01016"/>
    </source>
</evidence>
<dbReference type="SUPFAM" id="SSF52374">
    <property type="entry name" value="Nucleotidylyl transferase"/>
    <property type="match status" value="1"/>
</dbReference>
<evidence type="ECO:0000256" key="8">
    <source>
        <dbReference type="HAMAP-Rule" id="MF_00123"/>
    </source>
</evidence>
<dbReference type="KEGG" id="hba:Hbal_1048"/>
<evidence type="ECO:0000256" key="3">
    <source>
        <dbReference type="ARBA" id="ARBA00022741"/>
    </source>
</evidence>
<dbReference type="GO" id="GO:0005524">
    <property type="term" value="F:ATP binding"/>
    <property type="evidence" value="ECO:0007669"/>
    <property type="project" value="UniProtKB-UniRule"/>
</dbReference>
<dbReference type="eggNOG" id="COG0018">
    <property type="taxonomic scope" value="Bacteria"/>
</dbReference>
<dbReference type="GO" id="GO:0004814">
    <property type="term" value="F:arginine-tRNA ligase activity"/>
    <property type="evidence" value="ECO:0007669"/>
    <property type="project" value="UniProtKB-UniRule"/>
</dbReference>
<evidence type="ECO:0000256" key="5">
    <source>
        <dbReference type="ARBA" id="ARBA00022917"/>
    </source>
</evidence>
<comment type="subcellular location">
    <subcellularLocation>
        <location evidence="8">Cytoplasm</location>
    </subcellularLocation>
</comment>
<dbReference type="InterPro" id="IPR005148">
    <property type="entry name" value="Arg-tRNA-synth_N"/>
</dbReference>
<dbReference type="Proteomes" id="UP000002745">
    <property type="component" value="Chromosome"/>
</dbReference>
<comment type="catalytic activity">
    <reaction evidence="7 8">
        <text>tRNA(Arg) + L-arginine + ATP = L-arginyl-tRNA(Arg) + AMP + diphosphate</text>
        <dbReference type="Rhea" id="RHEA:20301"/>
        <dbReference type="Rhea" id="RHEA-COMP:9658"/>
        <dbReference type="Rhea" id="RHEA-COMP:9673"/>
        <dbReference type="ChEBI" id="CHEBI:30616"/>
        <dbReference type="ChEBI" id="CHEBI:32682"/>
        <dbReference type="ChEBI" id="CHEBI:33019"/>
        <dbReference type="ChEBI" id="CHEBI:78442"/>
        <dbReference type="ChEBI" id="CHEBI:78513"/>
        <dbReference type="ChEBI" id="CHEBI:456215"/>
        <dbReference type="EC" id="6.1.1.19"/>
    </reaction>
</comment>
<evidence type="ECO:0000313" key="13">
    <source>
        <dbReference type="Proteomes" id="UP000002745"/>
    </source>
</evidence>
<dbReference type="Pfam" id="PF03485">
    <property type="entry name" value="Arg_tRNA_synt_N"/>
    <property type="match status" value="1"/>
</dbReference>
<dbReference type="AlphaFoldDB" id="C6XRB0"/>
<keyword evidence="6 8" id="KW-0030">Aminoacyl-tRNA synthetase</keyword>
<evidence type="ECO:0000256" key="1">
    <source>
        <dbReference type="ARBA" id="ARBA00005594"/>
    </source>
</evidence>
<proteinExistence type="inferred from homology"/>
<reference evidence="13" key="1">
    <citation type="journal article" date="2011" name="J. Bacteriol.">
        <title>Genome sequences of eight morphologically diverse alphaproteobacteria.</title>
        <authorList>
            <consortium name="US DOE Joint Genome Institute"/>
            <person name="Brown P.J."/>
            <person name="Kysela D.T."/>
            <person name="Buechlein A."/>
            <person name="Hemmerich C."/>
            <person name="Brun Y.V."/>
        </authorList>
    </citation>
    <scope>NUCLEOTIDE SEQUENCE [LARGE SCALE GENOMIC DNA]</scope>
    <source>
        <strain evidence="13">ATCC 49814 / DSM 5838 / IFAM 1418</strain>
    </source>
</reference>
<dbReference type="Pfam" id="PF05746">
    <property type="entry name" value="DALR_1"/>
    <property type="match status" value="1"/>
</dbReference>
<dbReference type="HOGENOM" id="CLU_006406_5_1_5"/>
<dbReference type="PANTHER" id="PTHR11956:SF5">
    <property type="entry name" value="ARGININE--TRNA LIGASE, CYTOPLASMIC"/>
    <property type="match status" value="1"/>
</dbReference>
<evidence type="ECO:0000256" key="6">
    <source>
        <dbReference type="ARBA" id="ARBA00023146"/>
    </source>
</evidence>
<dbReference type="InterPro" id="IPR008909">
    <property type="entry name" value="DALR_anticod-bd"/>
</dbReference>
<dbReference type="PANTHER" id="PTHR11956">
    <property type="entry name" value="ARGINYL-TRNA SYNTHETASE"/>
    <property type="match status" value="1"/>
</dbReference>
<dbReference type="OrthoDB" id="9803211at2"/>
<evidence type="ECO:0000256" key="2">
    <source>
        <dbReference type="ARBA" id="ARBA00022598"/>
    </source>
</evidence>
<accession>C6XRB0</accession>
<dbReference type="InterPro" id="IPR014729">
    <property type="entry name" value="Rossmann-like_a/b/a_fold"/>
</dbReference>
<protein>
    <recommendedName>
        <fullName evidence="8">Arginine--tRNA ligase</fullName>
        <ecNumber evidence="8">6.1.1.19</ecNumber>
    </recommendedName>
    <alternativeName>
        <fullName evidence="8">Arginyl-tRNA synthetase</fullName>
        <shortName evidence="8">ArgRS</shortName>
    </alternativeName>
</protein>
<evidence type="ECO:0000256" key="7">
    <source>
        <dbReference type="ARBA" id="ARBA00049339"/>
    </source>
</evidence>
<dbReference type="RefSeq" id="WP_015826892.1">
    <property type="nucleotide sequence ID" value="NC_012982.1"/>
</dbReference>
<dbReference type="Gene3D" id="3.40.50.620">
    <property type="entry name" value="HUPs"/>
    <property type="match status" value="1"/>
</dbReference>
<comment type="subunit">
    <text evidence="8">Monomer.</text>
</comment>
<dbReference type="GO" id="GO:0005737">
    <property type="term" value="C:cytoplasm"/>
    <property type="evidence" value="ECO:0007669"/>
    <property type="project" value="UniProtKB-SubCell"/>
</dbReference>
<dbReference type="Gene3D" id="1.10.730.10">
    <property type="entry name" value="Isoleucyl-tRNA Synthetase, Domain 1"/>
    <property type="match status" value="1"/>
</dbReference>
<keyword evidence="4 8" id="KW-0067">ATP-binding</keyword>
<dbReference type="InterPro" id="IPR036695">
    <property type="entry name" value="Arg-tRNA-synth_N_sf"/>
</dbReference>
<keyword evidence="8" id="KW-0963">Cytoplasm</keyword>
<dbReference type="SUPFAM" id="SSF55190">
    <property type="entry name" value="Arginyl-tRNA synthetase (ArgRS), N-terminal 'additional' domain"/>
    <property type="match status" value="1"/>
</dbReference>
<feature type="domain" description="DALR anticodon binding" evidence="10">
    <location>
        <begin position="494"/>
        <end position="610"/>
    </location>
</feature>
<dbReference type="SUPFAM" id="SSF47323">
    <property type="entry name" value="Anticodon-binding domain of a subclass of class I aminoacyl-tRNA synthetases"/>
    <property type="match status" value="1"/>
</dbReference>
<evidence type="ECO:0000259" key="10">
    <source>
        <dbReference type="SMART" id="SM00836"/>
    </source>
</evidence>
<keyword evidence="2 8" id="KW-0436">Ligase</keyword>
<keyword evidence="5 8" id="KW-0648">Protein biosynthesis</keyword>
<keyword evidence="3 8" id="KW-0547">Nucleotide-binding</keyword>
<organism evidence="12 13">
    <name type="scientific">Hirschia baltica (strain ATCC 49814 / DSM 5838 / IFAM 1418)</name>
    <dbReference type="NCBI Taxonomy" id="582402"/>
    <lineage>
        <taxon>Bacteria</taxon>
        <taxon>Pseudomonadati</taxon>
        <taxon>Pseudomonadota</taxon>
        <taxon>Alphaproteobacteria</taxon>
        <taxon>Hyphomonadales</taxon>
        <taxon>Hyphomonadaceae</taxon>
        <taxon>Hirschia</taxon>
    </lineage>
</organism>
<dbReference type="SMART" id="SM01016">
    <property type="entry name" value="Arg_tRNA_synt_N"/>
    <property type="match status" value="1"/>
</dbReference>
<comment type="caution">
    <text evidence="8">Lacks conserved residue(s) required for the propagation of feature annotation.</text>
</comment>
<dbReference type="EMBL" id="CP001678">
    <property type="protein sequence ID" value="ACT58742.1"/>
    <property type="molecule type" value="Genomic_DNA"/>
</dbReference>
<keyword evidence="13" id="KW-1185">Reference proteome</keyword>
<dbReference type="SMART" id="SM00836">
    <property type="entry name" value="DALR_1"/>
    <property type="match status" value="1"/>
</dbReference>